<reference evidence="2 3" key="1">
    <citation type="submission" date="2016-10" db="EMBL/GenBank/DDBJ databases">
        <authorList>
            <person name="de Groot N.N."/>
        </authorList>
    </citation>
    <scope>NUCLEOTIDE SEQUENCE [LARGE SCALE GENOMIC DNA]</scope>
    <source>
        <strain evidence="2 3">SR12</strain>
    </source>
</reference>
<dbReference type="RefSeq" id="WP_090309059.1">
    <property type="nucleotide sequence ID" value="NZ_FNRK01000025.1"/>
</dbReference>
<keyword evidence="1" id="KW-0812">Transmembrane</keyword>
<keyword evidence="1" id="KW-0472">Membrane</keyword>
<proteinExistence type="predicted"/>
<dbReference type="EMBL" id="FNRK01000025">
    <property type="protein sequence ID" value="SEA73077.1"/>
    <property type="molecule type" value="Genomic_DNA"/>
</dbReference>
<protein>
    <submittedName>
        <fullName evidence="2">Uncharacterized protein</fullName>
    </submittedName>
</protein>
<gene>
    <name evidence="2" type="ORF">SAMN04515656_12526</name>
</gene>
<feature type="transmembrane region" description="Helical" evidence="1">
    <location>
        <begin position="78"/>
        <end position="100"/>
    </location>
</feature>
<keyword evidence="1" id="KW-1133">Transmembrane helix</keyword>
<evidence type="ECO:0000313" key="3">
    <source>
        <dbReference type="Proteomes" id="UP000199394"/>
    </source>
</evidence>
<organism evidence="2 3">
    <name type="scientific">Eubacterium aggregans</name>
    <dbReference type="NCBI Taxonomy" id="81409"/>
    <lineage>
        <taxon>Bacteria</taxon>
        <taxon>Bacillati</taxon>
        <taxon>Bacillota</taxon>
        <taxon>Clostridia</taxon>
        <taxon>Eubacteriales</taxon>
        <taxon>Eubacteriaceae</taxon>
        <taxon>Eubacterium</taxon>
    </lineage>
</organism>
<evidence type="ECO:0000313" key="2">
    <source>
        <dbReference type="EMBL" id="SEA73077.1"/>
    </source>
</evidence>
<sequence>MVGKDKDFMEPKFVVEINSYLDVIQRAYQAGEFPPEPEQLQRKNVQKDMIIGILCALIINIPSGFIPIPVLIIFDSLFLVSSIFIIFYRFIVYTSSIKIIKARNSKLEKLGKKERYDYLFLMTI</sequence>
<dbReference type="STRING" id="81409.SAMN04515656_12526"/>
<keyword evidence="3" id="KW-1185">Reference proteome</keyword>
<accession>A0A1H4DKG8</accession>
<name>A0A1H4DKG8_9FIRM</name>
<feature type="transmembrane region" description="Helical" evidence="1">
    <location>
        <begin position="49"/>
        <end position="72"/>
    </location>
</feature>
<evidence type="ECO:0000256" key="1">
    <source>
        <dbReference type="SAM" id="Phobius"/>
    </source>
</evidence>
<dbReference type="Proteomes" id="UP000199394">
    <property type="component" value="Unassembled WGS sequence"/>
</dbReference>
<dbReference type="AlphaFoldDB" id="A0A1H4DKG8"/>